<protein>
    <submittedName>
        <fullName evidence="1">Uncharacterized protein</fullName>
    </submittedName>
</protein>
<reference evidence="2" key="1">
    <citation type="journal article" date="2013" name="Proc. Natl. Acad. Sci. U.S.A.">
        <title>Genome structure and metabolic features in the red seaweed Chondrus crispus shed light on evolution of the Archaeplastida.</title>
        <authorList>
            <person name="Collen J."/>
            <person name="Porcel B."/>
            <person name="Carre W."/>
            <person name="Ball S.G."/>
            <person name="Chaparro C."/>
            <person name="Tonon T."/>
            <person name="Barbeyron T."/>
            <person name="Michel G."/>
            <person name="Noel B."/>
            <person name="Valentin K."/>
            <person name="Elias M."/>
            <person name="Artiguenave F."/>
            <person name="Arun A."/>
            <person name="Aury J.M."/>
            <person name="Barbosa-Neto J.F."/>
            <person name="Bothwell J.H."/>
            <person name="Bouget F.Y."/>
            <person name="Brillet L."/>
            <person name="Cabello-Hurtado F."/>
            <person name="Capella-Gutierrez S."/>
            <person name="Charrier B."/>
            <person name="Cladiere L."/>
            <person name="Cock J.M."/>
            <person name="Coelho S.M."/>
            <person name="Colleoni C."/>
            <person name="Czjzek M."/>
            <person name="Da Silva C."/>
            <person name="Delage L."/>
            <person name="Denoeud F."/>
            <person name="Deschamps P."/>
            <person name="Dittami S.M."/>
            <person name="Gabaldon T."/>
            <person name="Gachon C.M."/>
            <person name="Groisillier A."/>
            <person name="Herve C."/>
            <person name="Jabbari K."/>
            <person name="Katinka M."/>
            <person name="Kloareg B."/>
            <person name="Kowalczyk N."/>
            <person name="Labadie K."/>
            <person name="Leblanc C."/>
            <person name="Lopez P.J."/>
            <person name="McLachlan D.H."/>
            <person name="Meslet-Cladiere L."/>
            <person name="Moustafa A."/>
            <person name="Nehr Z."/>
            <person name="Nyvall Collen P."/>
            <person name="Panaud O."/>
            <person name="Partensky F."/>
            <person name="Poulain J."/>
            <person name="Rensing S.A."/>
            <person name="Rousvoal S."/>
            <person name="Samson G."/>
            <person name="Symeonidi A."/>
            <person name="Weissenbach J."/>
            <person name="Zambounis A."/>
            <person name="Wincker P."/>
            <person name="Boyen C."/>
        </authorList>
    </citation>
    <scope>NUCLEOTIDE SEQUENCE [LARGE SCALE GENOMIC DNA]</scope>
    <source>
        <strain evidence="2">cv. Stackhouse</strain>
    </source>
</reference>
<accession>R7Q9Z8</accession>
<gene>
    <name evidence="1" type="ORF">CHC_T00003224001</name>
</gene>
<dbReference type="RefSeq" id="XP_005714698.1">
    <property type="nucleotide sequence ID" value="XM_005714641.1"/>
</dbReference>
<dbReference type="AlphaFoldDB" id="R7Q9Z8"/>
<dbReference type="Gramene" id="CDF34879">
    <property type="protein sequence ID" value="CDF34879"/>
    <property type="gene ID" value="CHC_T00003224001"/>
</dbReference>
<dbReference type="Proteomes" id="UP000012073">
    <property type="component" value="Unassembled WGS sequence"/>
</dbReference>
<dbReference type="KEGG" id="ccp:CHC_T00003224001"/>
<name>R7Q9Z8_CHOCR</name>
<organism evidence="1 2">
    <name type="scientific">Chondrus crispus</name>
    <name type="common">Carrageen Irish moss</name>
    <name type="synonym">Polymorpha crispa</name>
    <dbReference type="NCBI Taxonomy" id="2769"/>
    <lineage>
        <taxon>Eukaryota</taxon>
        <taxon>Rhodophyta</taxon>
        <taxon>Florideophyceae</taxon>
        <taxon>Rhodymeniophycidae</taxon>
        <taxon>Gigartinales</taxon>
        <taxon>Gigartinaceae</taxon>
        <taxon>Chondrus</taxon>
    </lineage>
</organism>
<proteinExistence type="predicted"/>
<evidence type="ECO:0000313" key="1">
    <source>
        <dbReference type="EMBL" id="CDF34879.1"/>
    </source>
</evidence>
<keyword evidence="2" id="KW-1185">Reference proteome</keyword>
<evidence type="ECO:0000313" key="2">
    <source>
        <dbReference type="Proteomes" id="UP000012073"/>
    </source>
</evidence>
<sequence>MYTLQNHILNCSPALACLGR</sequence>
<dbReference type="EMBL" id="HG001709">
    <property type="protein sequence ID" value="CDF34879.1"/>
    <property type="molecule type" value="Genomic_DNA"/>
</dbReference>
<dbReference type="GeneID" id="17322439"/>